<keyword evidence="5" id="KW-0233">DNA recombination</keyword>
<evidence type="ECO:0000256" key="6">
    <source>
        <dbReference type="PROSITE-ProRule" id="PRU01248"/>
    </source>
</evidence>
<dbReference type="GO" id="GO:0003677">
    <property type="term" value="F:DNA binding"/>
    <property type="evidence" value="ECO:0007669"/>
    <property type="project" value="UniProtKB-UniRule"/>
</dbReference>
<dbReference type="CDD" id="cd01189">
    <property type="entry name" value="INT_ICEBs1_C_like"/>
    <property type="match status" value="1"/>
</dbReference>
<evidence type="ECO:0000259" key="8">
    <source>
        <dbReference type="PROSITE" id="PS51900"/>
    </source>
</evidence>
<evidence type="ECO:0000256" key="4">
    <source>
        <dbReference type="ARBA" id="ARBA00023125"/>
    </source>
</evidence>
<dbReference type="InterPro" id="IPR010998">
    <property type="entry name" value="Integrase_recombinase_N"/>
</dbReference>
<dbReference type="PROSITE" id="PS51898">
    <property type="entry name" value="TYR_RECOMBINASE"/>
    <property type="match status" value="1"/>
</dbReference>
<dbReference type="InterPro" id="IPR044068">
    <property type="entry name" value="CB"/>
</dbReference>
<proteinExistence type="inferred from homology"/>
<dbReference type="InterPro" id="IPR004107">
    <property type="entry name" value="Integrase_SAM-like_N"/>
</dbReference>
<dbReference type="Gene3D" id="3.30.160.60">
    <property type="entry name" value="Classic Zinc Finger"/>
    <property type="match status" value="1"/>
</dbReference>
<dbReference type="Pfam" id="PF14659">
    <property type="entry name" value="Phage_int_SAM_3"/>
    <property type="match status" value="1"/>
</dbReference>
<dbReference type="Pfam" id="PF00589">
    <property type="entry name" value="Phage_integrase"/>
    <property type="match status" value="1"/>
</dbReference>
<keyword evidence="4 6" id="KW-0238">DNA-binding</keyword>
<dbReference type="PANTHER" id="PTHR30629:SF2">
    <property type="entry name" value="PROPHAGE INTEGRASE INTS-RELATED"/>
    <property type="match status" value="1"/>
</dbReference>
<feature type="domain" description="Tyr recombinase" evidence="7">
    <location>
        <begin position="186"/>
        <end position="409"/>
    </location>
</feature>
<evidence type="ECO:0000256" key="2">
    <source>
        <dbReference type="ARBA" id="ARBA00008857"/>
    </source>
</evidence>
<dbReference type="GeneID" id="98661070"/>
<evidence type="ECO:0000256" key="3">
    <source>
        <dbReference type="ARBA" id="ARBA00022908"/>
    </source>
</evidence>
<evidence type="ECO:0000256" key="1">
    <source>
        <dbReference type="ARBA" id="ARBA00003283"/>
    </source>
</evidence>
<dbReference type="RefSeq" id="WP_227600344.1">
    <property type="nucleotide sequence ID" value="NZ_JAJEPX010000008.1"/>
</dbReference>
<evidence type="ECO:0000313" key="9">
    <source>
        <dbReference type="EMBL" id="MCC2176375.1"/>
    </source>
</evidence>
<dbReference type="SUPFAM" id="SSF56349">
    <property type="entry name" value="DNA breaking-rejoining enzymes"/>
    <property type="match status" value="1"/>
</dbReference>
<comment type="function">
    <text evidence="1">Site-specific tyrosine recombinase, which acts by catalyzing the cutting and rejoining of the recombining DNA molecules.</text>
</comment>
<protein>
    <submittedName>
        <fullName evidence="9">Site-specific integrase</fullName>
    </submittedName>
</protein>
<dbReference type="Pfam" id="PF02920">
    <property type="entry name" value="Integrase_DNA"/>
    <property type="match status" value="1"/>
</dbReference>
<evidence type="ECO:0000256" key="5">
    <source>
        <dbReference type="ARBA" id="ARBA00023172"/>
    </source>
</evidence>
<dbReference type="SUPFAM" id="SSF54171">
    <property type="entry name" value="DNA-binding domain"/>
    <property type="match status" value="1"/>
</dbReference>
<comment type="caution">
    <text evidence="9">The sequence shown here is derived from an EMBL/GenBank/DDBJ whole genome shotgun (WGS) entry which is preliminary data.</text>
</comment>
<dbReference type="GO" id="GO:0008907">
    <property type="term" value="F:integrase activity"/>
    <property type="evidence" value="ECO:0007669"/>
    <property type="project" value="InterPro"/>
</dbReference>
<dbReference type="InterPro" id="IPR004191">
    <property type="entry name" value="Integrase_Tn916-type_DNA-bd_N"/>
</dbReference>
<name>A0AAW4VU86_9FIRM</name>
<dbReference type="AlphaFoldDB" id="A0AAW4VU86"/>
<dbReference type="InterPro" id="IPR050808">
    <property type="entry name" value="Phage_Integrase"/>
</dbReference>
<dbReference type="PANTHER" id="PTHR30629">
    <property type="entry name" value="PROPHAGE INTEGRASE"/>
    <property type="match status" value="1"/>
</dbReference>
<keyword evidence="3" id="KW-0229">DNA integration</keyword>
<evidence type="ECO:0000259" key="7">
    <source>
        <dbReference type="PROSITE" id="PS51898"/>
    </source>
</evidence>
<dbReference type="Gene3D" id="1.10.150.130">
    <property type="match status" value="1"/>
</dbReference>
<accession>A0AAW4VU86</accession>
<dbReference type="EMBL" id="JAJEPX010000008">
    <property type="protein sequence ID" value="MCC2176375.1"/>
    <property type="molecule type" value="Genomic_DNA"/>
</dbReference>
<dbReference type="GO" id="GO:0006310">
    <property type="term" value="P:DNA recombination"/>
    <property type="evidence" value="ECO:0007669"/>
    <property type="project" value="UniProtKB-KW"/>
</dbReference>
<dbReference type="InterPro" id="IPR011010">
    <property type="entry name" value="DNA_brk_join_enz"/>
</dbReference>
<dbReference type="InterPro" id="IPR016177">
    <property type="entry name" value="DNA-bd_dom_sf"/>
</dbReference>
<sequence length="425" mass="49651">MVSKKKAKTKNGVRFDSKHIRLRTGESEKDNGTYVYRWTDKVGKRHAVYAPTLVDLREQEEQIIVDRHDGIKTNVKNITVNDLFDLWVQVKRGVKDSTMKNYIYMYEMFVKPNFGKKKLTQVKKSDVRRFYNQLVDERILKISTLDGIHNVLHQVFAIAVDDDMIRNNPTDNMLRELKSAHGHEVEKRKALTVEQERIFLEYLKNSPRYNHWYPVFYIMANTGMRVGEITGLRWRDVDFKTGLINVNHTLVYYNHRDEHGCCFSINTPKTKAGIREIPMTEGVVEAFKMEKEYQEENDIISVSHIEGYSDFIFVNRFGEVQHQGTLNKALRRIMRDCNGEILENNDIDDEPVLLPCFSCHVLRHTFATRMCESGLNVKVVQSVLGHADVTTTLQIYVTVSNEMKKREILTYSNYIRTGERQVQNI</sequence>
<dbReference type="InterPro" id="IPR013762">
    <property type="entry name" value="Integrase-like_cat_sf"/>
</dbReference>
<dbReference type="InterPro" id="IPR002104">
    <property type="entry name" value="Integrase_catalytic"/>
</dbReference>
<reference evidence="9 10" key="1">
    <citation type="submission" date="2021-10" db="EMBL/GenBank/DDBJ databases">
        <title>Anaerobic single-cell dispensing facilitates the cultivation of human gut bacteria.</title>
        <authorList>
            <person name="Afrizal A."/>
        </authorList>
    </citation>
    <scope>NUCLEOTIDE SEQUENCE [LARGE SCALE GENOMIC DNA]</scope>
    <source>
        <strain evidence="9 10">CLA-AA-H270</strain>
    </source>
</reference>
<feature type="domain" description="Core-binding (CB)" evidence="8">
    <location>
        <begin position="78"/>
        <end position="160"/>
    </location>
</feature>
<organism evidence="9 10">
    <name type="scientific">Agathobaculum butyriciproducens</name>
    <dbReference type="NCBI Taxonomy" id="1628085"/>
    <lineage>
        <taxon>Bacteria</taxon>
        <taxon>Bacillati</taxon>
        <taxon>Bacillota</taxon>
        <taxon>Clostridia</taxon>
        <taxon>Eubacteriales</taxon>
        <taxon>Butyricicoccaceae</taxon>
        <taxon>Agathobaculum</taxon>
    </lineage>
</organism>
<dbReference type="PROSITE" id="PS51900">
    <property type="entry name" value="CB"/>
    <property type="match status" value="1"/>
</dbReference>
<keyword evidence="10" id="KW-1185">Reference proteome</keyword>
<comment type="similarity">
    <text evidence="2">Belongs to the 'phage' integrase family.</text>
</comment>
<gene>
    <name evidence="9" type="ORF">LKD22_04400</name>
</gene>
<dbReference type="Gene3D" id="1.10.443.10">
    <property type="entry name" value="Intergrase catalytic core"/>
    <property type="match status" value="1"/>
</dbReference>
<dbReference type="Proteomes" id="UP001298753">
    <property type="component" value="Unassembled WGS sequence"/>
</dbReference>
<evidence type="ECO:0000313" key="10">
    <source>
        <dbReference type="Proteomes" id="UP001298753"/>
    </source>
</evidence>